<accession>A0A6M2YST0</accession>
<dbReference type="KEGG" id="vg:63911506"/>
<name>A0A6M2YST0_9CAUD</name>
<dbReference type="RefSeq" id="YP_010050771.1">
    <property type="nucleotide sequence ID" value="NC_054433.1"/>
</dbReference>
<dbReference type="GeneID" id="63911506"/>
<evidence type="ECO:0000256" key="1">
    <source>
        <dbReference type="SAM" id="Phobius"/>
    </source>
</evidence>
<keyword evidence="1" id="KW-0812">Transmembrane</keyword>
<dbReference type="EMBL" id="MN103533">
    <property type="protein sequence ID" value="QEA10838.1"/>
    <property type="molecule type" value="Genomic_DNA"/>
</dbReference>
<keyword evidence="1" id="KW-1133">Transmembrane helix</keyword>
<organism evidence="2 3">
    <name type="scientific">Mycobacterium phage Weirdo19</name>
    <dbReference type="NCBI Taxonomy" id="2601610"/>
    <lineage>
        <taxon>Viruses</taxon>
        <taxon>Duplodnaviria</taxon>
        <taxon>Heunggongvirae</taxon>
        <taxon>Uroviricota</taxon>
        <taxon>Caudoviricetes</taxon>
        <taxon>Rosariovirus</taxon>
        <taxon>Rosariovirus Weirdo19ES</taxon>
    </lineage>
</organism>
<sequence>MDLGDLAAGRPSCGCWPAIMPHPGQREMFVARRCLALARTGEQRPRRVLMRIPAPKVTMWREDPRGGLTRVGDLVGGEFTISVPDGDRGQLDARRRVLRHTVRVDVTEDTIAEWRARQEEILAGLADPPPPPQLSRTEVGEFVLLWLALAAMVIVPAVIIAAALGLL</sequence>
<dbReference type="Proteomes" id="UP000501191">
    <property type="component" value="Segment"/>
</dbReference>
<feature type="transmembrane region" description="Helical" evidence="1">
    <location>
        <begin position="143"/>
        <end position="166"/>
    </location>
</feature>
<evidence type="ECO:0000313" key="3">
    <source>
        <dbReference type="Proteomes" id="UP000501191"/>
    </source>
</evidence>
<proteinExistence type="predicted"/>
<keyword evidence="3" id="KW-1185">Reference proteome</keyword>
<reference evidence="2 3" key="1">
    <citation type="journal article" date="2020" name="PLoS ONE">
        <title>Weirdo19ES is a novel singleton mycobacteriophage that selects for glycolipid deficient phage-resistant M. smegmatis mutants.</title>
        <authorList>
            <person name="Suarez C.A."/>
            <person name="Franceschelli J.J."/>
            <person name="Tasselli S.E."/>
            <person name="Morbidoni H.R."/>
        </authorList>
    </citation>
    <scope>NUCLEOTIDE SEQUENCE [LARGE SCALE GENOMIC DNA]</scope>
</reference>
<keyword evidence="1" id="KW-0472">Membrane</keyword>
<evidence type="ECO:0000313" key="2">
    <source>
        <dbReference type="EMBL" id="QEA10838.1"/>
    </source>
</evidence>
<protein>
    <submittedName>
        <fullName evidence="2">Uncharacterized protein</fullName>
    </submittedName>
</protein>